<dbReference type="OrthoDB" id="6120799at2"/>
<name>A0A2W7SEU6_9BACT</name>
<accession>A0A2W7SEU6</accession>
<dbReference type="Pfam" id="PF14595">
    <property type="entry name" value="Thioredoxin_9"/>
    <property type="match status" value="1"/>
</dbReference>
<dbReference type="Proteomes" id="UP000248882">
    <property type="component" value="Unassembled WGS sequence"/>
</dbReference>
<dbReference type="EMBL" id="QKZT01000016">
    <property type="protein sequence ID" value="PZX49202.1"/>
    <property type="molecule type" value="Genomic_DNA"/>
</dbReference>
<dbReference type="SUPFAM" id="SSF52833">
    <property type="entry name" value="Thioredoxin-like"/>
    <property type="match status" value="1"/>
</dbReference>
<dbReference type="Gene3D" id="3.40.30.10">
    <property type="entry name" value="Glutaredoxin"/>
    <property type="match status" value="1"/>
</dbReference>
<evidence type="ECO:0000313" key="2">
    <source>
        <dbReference type="Proteomes" id="UP000248882"/>
    </source>
</evidence>
<comment type="caution">
    <text evidence="1">The sequence shown here is derived from an EMBL/GenBank/DDBJ whole genome shotgun (WGS) entry which is preliminary data.</text>
</comment>
<evidence type="ECO:0000313" key="1">
    <source>
        <dbReference type="EMBL" id="PZX49202.1"/>
    </source>
</evidence>
<protein>
    <submittedName>
        <fullName evidence="1">Thioredoxin-like protein</fullName>
    </submittedName>
</protein>
<keyword evidence="2" id="KW-1185">Reference proteome</keyword>
<dbReference type="InterPro" id="IPR036249">
    <property type="entry name" value="Thioredoxin-like_sf"/>
</dbReference>
<dbReference type="RefSeq" id="WP_111321453.1">
    <property type="nucleotide sequence ID" value="NZ_QKZT01000016.1"/>
</dbReference>
<organism evidence="1 2">
    <name type="scientific">Algoriphagus chordae</name>
    <dbReference type="NCBI Taxonomy" id="237019"/>
    <lineage>
        <taxon>Bacteria</taxon>
        <taxon>Pseudomonadati</taxon>
        <taxon>Bacteroidota</taxon>
        <taxon>Cytophagia</taxon>
        <taxon>Cytophagales</taxon>
        <taxon>Cyclobacteriaceae</taxon>
        <taxon>Algoriphagus</taxon>
    </lineage>
</organism>
<gene>
    <name evidence="1" type="ORF">LV85_03333</name>
</gene>
<reference evidence="1 2" key="1">
    <citation type="submission" date="2018-06" db="EMBL/GenBank/DDBJ databases">
        <title>Genomic Encyclopedia of Archaeal and Bacterial Type Strains, Phase II (KMG-II): from individual species to whole genera.</title>
        <authorList>
            <person name="Goeker M."/>
        </authorList>
    </citation>
    <scope>NUCLEOTIDE SEQUENCE [LARGE SCALE GENOMIC DNA]</scope>
    <source>
        <strain evidence="1 2">DSM 19830</strain>
    </source>
</reference>
<dbReference type="CDD" id="cd02947">
    <property type="entry name" value="TRX_family"/>
    <property type="match status" value="1"/>
</dbReference>
<sequence>MQELETSLITPELISSAQNYSEYRAMIDQLLTEGRTTGNNHSESYLNYTKMNVQRMNRWDKTAKVSAELEKIVRSISSPQVWVVITEAWCGDAAQTIPFIVKLADLNPLIELKLVLRDENPELMDAYLTEGAKSIPIFVAFSKDLSQELFIWGPKPQFLKDRLRAYKLDPQNLSSEEFSDGTHLWYARDRNKALAAELTPLIASTI</sequence>
<proteinExistence type="predicted"/>
<dbReference type="AlphaFoldDB" id="A0A2W7SEU6"/>